<proteinExistence type="predicted"/>
<gene>
    <name evidence="1" type="ORF">MM171A01442_0019</name>
    <name evidence="2" type="ORF">MM171B00931_0019</name>
</gene>
<dbReference type="EMBL" id="MT143822">
    <property type="protein sequence ID" value="QJB03055.1"/>
    <property type="molecule type" value="Genomic_DNA"/>
</dbReference>
<protein>
    <submittedName>
        <fullName evidence="1">Uncharacterized protein</fullName>
    </submittedName>
</protein>
<dbReference type="EMBL" id="MT143618">
    <property type="protein sequence ID" value="QJA98943.1"/>
    <property type="molecule type" value="Genomic_DNA"/>
</dbReference>
<name>A0A6M3LVW3_9ZZZZ</name>
<reference evidence="1" key="1">
    <citation type="submission" date="2020-03" db="EMBL/GenBank/DDBJ databases">
        <title>The deep terrestrial virosphere.</title>
        <authorList>
            <person name="Holmfeldt K."/>
            <person name="Nilsson E."/>
            <person name="Simone D."/>
            <person name="Lopez-Fernandez M."/>
            <person name="Wu X."/>
            <person name="de Brujin I."/>
            <person name="Lundin D."/>
            <person name="Andersson A."/>
            <person name="Bertilsson S."/>
            <person name="Dopson M."/>
        </authorList>
    </citation>
    <scope>NUCLEOTIDE SEQUENCE</scope>
    <source>
        <strain evidence="1">MM171A01442</strain>
        <strain evidence="2">MM171B00931</strain>
    </source>
</reference>
<evidence type="ECO:0000313" key="1">
    <source>
        <dbReference type="EMBL" id="QJA98943.1"/>
    </source>
</evidence>
<evidence type="ECO:0000313" key="2">
    <source>
        <dbReference type="EMBL" id="QJB03055.1"/>
    </source>
</evidence>
<organism evidence="1">
    <name type="scientific">viral metagenome</name>
    <dbReference type="NCBI Taxonomy" id="1070528"/>
    <lineage>
        <taxon>unclassified sequences</taxon>
        <taxon>metagenomes</taxon>
        <taxon>organismal metagenomes</taxon>
    </lineage>
</organism>
<dbReference type="AlphaFoldDB" id="A0A6M3LVW3"/>
<accession>A0A6M3LVW3</accession>
<sequence>MELTKKQAKELSLQAWKIRIEKGENEHYDFPEEIIGLTNRFGYCEKYYYTSNSALLCCAKCPIRPAIKDYDNTGSAGCAQDCHPFHKWWLNSTSKNAQIVYDLILKS</sequence>